<feature type="transmembrane region" description="Helical" evidence="5">
    <location>
        <begin position="50"/>
        <end position="68"/>
    </location>
</feature>
<evidence type="ECO:0008006" key="8">
    <source>
        <dbReference type="Google" id="ProtNLM"/>
    </source>
</evidence>
<feature type="transmembrane region" description="Helical" evidence="5">
    <location>
        <begin position="279"/>
        <end position="298"/>
    </location>
</feature>
<sequence length="426" mass="48246">MNISIYPNKIEDVLSESSSYSVLMFVLKLILEIISSSFYCPWSDWFGRKLPLIIAFIGGNFELSVYFFKNSRFSVFMAIICTSSVLSALSGGDLCISAMCYSYGTDNSSEKFRTVRFTLMDSAQMIGMVTGVILFQGVKFSDTILHIALIFFCVKLLSITWICLAFHEKHFEGKDHKVSKQLASLFSGFRFKSIYMALLKWRHNCGSDQLRLMIISALPITIAHRMFEGLVAFNAHDAKLFPSFDNYRVMMIAFALYSPFFGIVGIVFLHCLTSLRDSTIGLIGFLCIYISQFVSAFATDRITIIVALSLAPFKCFAAVAVRSIVSKIAAENERGKVFFFLSLMELLAIVVGYVLMIKFHFLVDALDPKFSKLILITVLIIPFCSFVFQIISIHTEHLFSRCYRSIQIPAEIHRAEMFEDLNQENS</sequence>
<name>A0A4Y2D9R1_ARAVE</name>
<keyword evidence="4 5" id="KW-0472">Membrane</keyword>
<feature type="transmembrane region" description="Helical" evidence="5">
    <location>
        <begin position="304"/>
        <end position="325"/>
    </location>
</feature>
<accession>A0A4Y2D9R1</accession>
<evidence type="ECO:0000256" key="3">
    <source>
        <dbReference type="ARBA" id="ARBA00022989"/>
    </source>
</evidence>
<protein>
    <recommendedName>
        <fullName evidence="8">Solute carrier family 46 member 3</fullName>
    </recommendedName>
</protein>
<comment type="subcellular location">
    <subcellularLocation>
        <location evidence="1">Membrane</location>
        <topology evidence="1">Multi-pass membrane protein</topology>
    </subcellularLocation>
</comment>
<dbReference type="Gene3D" id="1.20.1250.20">
    <property type="entry name" value="MFS general substrate transporter like domains"/>
    <property type="match status" value="1"/>
</dbReference>
<dbReference type="InterPro" id="IPR036259">
    <property type="entry name" value="MFS_trans_sf"/>
</dbReference>
<proteinExistence type="predicted"/>
<evidence type="ECO:0000256" key="5">
    <source>
        <dbReference type="SAM" id="Phobius"/>
    </source>
</evidence>
<dbReference type="PANTHER" id="PTHR23507">
    <property type="entry name" value="ZGC:174356"/>
    <property type="match status" value="1"/>
</dbReference>
<feature type="transmembrane region" description="Helical" evidence="5">
    <location>
        <begin position="337"/>
        <end position="361"/>
    </location>
</feature>
<organism evidence="6 7">
    <name type="scientific">Araneus ventricosus</name>
    <name type="common">Orbweaver spider</name>
    <name type="synonym">Epeira ventricosa</name>
    <dbReference type="NCBI Taxonomy" id="182803"/>
    <lineage>
        <taxon>Eukaryota</taxon>
        <taxon>Metazoa</taxon>
        <taxon>Ecdysozoa</taxon>
        <taxon>Arthropoda</taxon>
        <taxon>Chelicerata</taxon>
        <taxon>Arachnida</taxon>
        <taxon>Araneae</taxon>
        <taxon>Araneomorphae</taxon>
        <taxon>Entelegynae</taxon>
        <taxon>Araneoidea</taxon>
        <taxon>Araneidae</taxon>
        <taxon>Araneus</taxon>
    </lineage>
</organism>
<keyword evidence="2 5" id="KW-0812">Transmembrane</keyword>
<comment type="caution">
    <text evidence="6">The sequence shown here is derived from an EMBL/GenBank/DDBJ whole genome shotgun (WGS) entry which is preliminary data.</text>
</comment>
<keyword evidence="3 5" id="KW-1133">Transmembrane helix</keyword>
<evidence type="ECO:0000313" key="7">
    <source>
        <dbReference type="Proteomes" id="UP000499080"/>
    </source>
</evidence>
<feature type="transmembrane region" description="Helical" evidence="5">
    <location>
        <begin position="373"/>
        <end position="391"/>
    </location>
</feature>
<evidence type="ECO:0000256" key="1">
    <source>
        <dbReference type="ARBA" id="ARBA00004141"/>
    </source>
</evidence>
<evidence type="ECO:0000313" key="6">
    <source>
        <dbReference type="EMBL" id="GBM13440.1"/>
    </source>
</evidence>
<feature type="transmembrane region" description="Helical" evidence="5">
    <location>
        <begin position="247"/>
        <end position="272"/>
    </location>
</feature>
<evidence type="ECO:0000256" key="4">
    <source>
        <dbReference type="ARBA" id="ARBA00023136"/>
    </source>
</evidence>
<feature type="transmembrane region" description="Helical" evidence="5">
    <location>
        <begin position="74"/>
        <end position="96"/>
    </location>
</feature>
<dbReference type="GO" id="GO:0022857">
    <property type="term" value="F:transmembrane transporter activity"/>
    <property type="evidence" value="ECO:0007669"/>
    <property type="project" value="TreeGrafter"/>
</dbReference>
<reference evidence="6 7" key="1">
    <citation type="journal article" date="2019" name="Sci. Rep.">
        <title>Orb-weaving spider Araneus ventricosus genome elucidates the spidroin gene catalogue.</title>
        <authorList>
            <person name="Kono N."/>
            <person name="Nakamura H."/>
            <person name="Ohtoshi R."/>
            <person name="Moran D.A.P."/>
            <person name="Shinohara A."/>
            <person name="Yoshida Y."/>
            <person name="Fujiwara M."/>
            <person name="Mori M."/>
            <person name="Tomita M."/>
            <person name="Arakawa K."/>
        </authorList>
    </citation>
    <scope>NUCLEOTIDE SEQUENCE [LARGE SCALE GENOMIC DNA]</scope>
</reference>
<feature type="transmembrane region" description="Helical" evidence="5">
    <location>
        <begin position="144"/>
        <end position="167"/>
    </location>
</feature>
<dbReference type="SUPFAM" id="SSF103473">
    <property type="entry name" value="MFS general substrate transporter"/>
    <property type="match status" value="1"/>
</dbReference>
<dbReference type="OrthoDB" id="6437290at2759"/>
<keyword evidence="7" id="KW-1185">Reference proteome</keyword>
<dbReference type="GO" id="GO:0016020">
    <property type="term" value="C:membrane"/>
    <property type="evidence" value="ECO:0007669"/>
    <property type="project" value="UniProtKB-SubCell"/>
</dbReference>
<dbReference type="EMBL" id="BGPR01000327">
    <property type="protein sequence ID" value="GBM13440.1"/>
    <property type="molecule type" value="Genomic_DNA"/>
</dbReference>
<dbReference type="PANTHER" id="PTHR23507:SF1">
    <property type="entry name" value="FI18259P1-RELATED"/>
    <property type="match status" value="1"/>
</dbReference>
<gene>
    <name evidence="6" type="ORF">AVEN_54438_1</name>
</gene>
<dbReference type="AlphaFoldDB" id="A0A4Y2D9R1"/>
<feature type="transmembrane region" description="Helical" evidence="5">
    <location>
        <begin position="210"/>
        <end position="227"/>
    </location>
</feature>
<feature type="transmembrane region" description="Helical" evidence="5">
    <location>
        <begin position="20"/>
        <end position="38"/>
    </location>
</feature>
<dbReference type="Proteomes" id="UP000499080">
    <property type="component" value="Unassembled WGS sequence"/>
</dbReference>
<evidence type="ECO:0000256" key="2">
    <source>
        <dbReference type="ARBA" id="ARBA00022692"/>
    </source>
</evidence>